<accession>A0A1M7BDK6</accession>
<proteinExistence type="predicted"/>
<gene>
    <name evidence="1" type="ORF">SAMN05443637_13510</name>
</gene>
<protein>
    <recommendedName>
        <fullName evidence="3">Helix-turn-helix domain-containing protein</fullName>
    </recommendedName>
</protein>
<dbReference type="Proteomes" id="UP000184363">
    <property type="component" value="Unassembled WGS sequence"/>
</dbReference>
<dbReference type="AlphaFoldDB" id="A0A1M7BDK6"/>
<evidence type="ECO:0000313" key="2">
    <source>
        <dbReference type="Proteomes" id="UP000184363"/>
    </source>
</evidence>
<sequence length="187" mass="20270">MPEYAAHVATSLTNRTIDHAGYQLDDVLDEIVDQLAPLAGVPSMLDGYLTVQVTVEADDLTAATAVATDAVVRAARAAAPGVGIDAVAVEVLNQDEFVNRISPFVRETGNLITTAEVADLLGVSRQRVLQLVRDHPAFPDPIRRERGKRAMLLYPRPAVLDFLAAWSEARKRHRPPTAARRRSGAIS</sequence>
<dbReference type="EMBL" id="FRAP01000035">
    <property type="protein sequence ID" value="SHL53004.1"/>
    <property type="molecule type" value="Genomic_DNA"/>
</dbReference>
<evidence type="ECO:0000313" key="1">
    <source>
        <dbReference type="EMBL" id="SHL53004.1"/>
    </source>
</evidence>
<reference evidence="1 2" key="1">
    <citation type="submission" date="2016-11" db="EMBL/GenBank/DDBJ databases">
        <authorList>
            <person name="Jaros S."/>
            <person name="Januszkiewicz K."/>
            <person name="Wedrychowicz H."/>
        </authorList>
    </citation>
    <scope>NUCLEOTIDE SEQUENCE [LARGE SCALE GENOMIC DNA]</scope>
    <source>
        <strain evidence="1 2">DSM 43832</strain>
    </source>
</reference>
<dbReference type="OrthoDB" id="3391654at2"/>
<evidence type="ECO:0008006" key="3">
    <source>
        <dbReference type="Google" id="ProtNLM"/>
    </source>
</evidence>
<name>A0A1M7BDK6_PSETH</name>
<keyword evidence="2" id="KW-1185">Reference proteome</keyword>
<dbReference type="STRING" id="1848.SAMN05443637_13510"/>
<dbReference type="RefSeq" id="WP_073460564.1">
    <property type="nucleotide sequence ID" value="NZ_FRAP01000035.1"/>
</dbReference>
<organism evidence="1 2">
    <name type="scientific">Pseudonocardia thermophila</name>
    <dbReference type="NCBI Taxonomy" id="1848"/>
    <lineage>
        <taxon>Bacteria</taxon>
        <taxon>Bacillati</taxon>
        <taxon>Actinomycetota</taxon>
        <taxon>Actinomycetes</taxon>
        <taxon>Pseudonocardiales</taxon>
        <taxon>Pseudonocardiaceae</taxon>
        <taxon>Pseudonocardia</taxon>
    </lineage>
</organism>